<feature type="non-terminal residue" evidence="1">
    <location>
        <position position="1"/>
    </location>
</feature>
<name>A0A6J5LSL2_9CAUD</name>
<organism evidence="1">
    <name type="scientific">uncultured Caudovirales phage</name>
    <dbReference type="NCBI Taxonomy" id="2100421"/>
    <lineage>
        <taxon>Viruses</taxon>
        <taxon>Duplodnaviria</taxon>
        <taxon>Heunggongvirae</taxon>
        <taxon>Uroviricota</taxon>
        <taxon>Caudoviricetes</taxon>
        <taxon>Peduoviridae</taxon>
        <taxon>Maltschvirus</taxon>
        <taxon>Maltschvirus maltsch</taxon>
    </lineage>
</organism>
<sequence length="158" mass="19112">KVSFFNISDYLLFMKPTEIHLYGVDEDGMKVCKQCKQRKKVEHYYRSKTYIDGYMYRCKICYLDKDSRLSRDETRKLKYQLETQKSSQMAKMTVCSKEDYRLMYEFLNSIGYAPEKNIAKQFAEKWGVTYKDRKPKDQSYYLFDGKKNPLHRTWKGDE</sequence>
<protein>
    <submittedName>
        <fullName evidence="1">Uncharacterized protein</fullName>
    </submittedName>
</protein>
<gene>
    <name evidence="1" type="ORF">UFOVP323_1</name>
</gene>
<evidence type="ECO:0000313" key="1">
    <source>
        <dbReference type="EMBL" id="CAB4137121.1"/>
    </source>
</evidence>
<dbReference type="EMBL" id="LR796332">
    <property type="protein sequence ID" value="CAB4137121.1"/>
    <property type="molecule type" value="Genomic_DNA"/>
</dbReference>
<reference evidence="1" key="1">
    <citation type="submission" date="2020-04" db="EMBL/GenBank/DDBJ databases">
        <authorList>
            <person name="Chiriac C."/>
            <person name="Salcher M."/>
            <person name="Ghai R."/>
            <person name="Kavagutti S V."/>
        </authorList>
    </citation>
    <scope>NUCLEOTIDE SEQUENCE</scope>
</reference>
<proteinExistence type="predicted"/>
<accession>A0A6J5LSL2</accession>